<dbReference type="RefSeq" id="WP_308489292.1">
    <property type="nucleotide sequence ID" value="NZ_JAVFCB010000005.1"/>
</dbReference>
<dbReference type="EMBL" id="JAVFCB010000005">
    <property type="protein sequence ID" value="MDQ4214359.1"/>
    <property type="molecule type" value="Genomic_DNA"/>
</dbReference>
<keyword evidence="3 4" id="KW-0418">Kinase</keyword>
<dbReference type="GO" id="GO:0016301">
    <property type="term" value="F:kinase activity"/>
    <property type="evidence" value="ECO:0007669"/>
    <property type="project" value="UniProtKB-KW"/>
</dbReference>
<evidence type="ECO:0000313" key="6">
    <source>
        <dbReference type="EMBL" id="MDQ4214359.1"/>
    </source>
</evidence>
<reference evidence="6 7" key="1">
    <citation type="submission" date="2023-08" db="EMBL/GenBank/DDBJ databases">
        <title>Microbacterium sp. nov., isolated from a waste landfill.</title>
        <authorList>
            <person name="Wen W."/>
        </authorList>
    </citation>
    <scope>NUCLEOTIDE SEQUENCE [LARGE SCALE GENOMIC DNA]</scope>
    <source>
        <strain evidence="6 7">ASV81</strain>
    </source>
</reference>
<dbReference type="Gene3D" id="3.40.1190.20">
    <property type="match status" value="1"/>
</dbReference>
<dbReference type="InterPro" id="IPR011611">
    <property type="entry name" value="PfkB_dom"/>
</dbReference>
<evidence type="ECO:0000256" key="2">
    <source>
        <dbReference type="ARBA" id="ARBA00022679"/>
    </source>
</evidence>
<comment type="similarity">
    <text evidence="1 4">Belongs to the carbohydrate kinase PfkB family.</text>
</comment>
<dbReference type="SUPFAM" id="SSF53613">
    <property type="entry name" value="Ribokinase-like"/>
    <property type="match status" value="1"/>
</dbReference>
<gene>
    <name evidence="6" type="ORF">RBR11_10575</name>
</gene>
<evidence type="ECO:0000256" key="1">
    <source>
        <dbReference type="ARBA" id="ARBA00010688"/>
    </source>
</evidence>
<dbReference type="PANTHER" id="PTHR10584">
    <property type="entry name" value="SUGAR KINASE"/>
    <property type="match status" value="1"/>
</dbReference>
<organism evidence="6 7">
    <name type="scientific">Microbacterium capsulatum</name>
    <dbReference type="NCBI Taxonomy" id="3041921"/>
    <lineage>
        <taxon>Bacteria</taxon>
        <taxon>Bacillati</taxon>
        <taxon>Actinomycetota</taxon>
        <taxon>Actinomycetes</taxon>
        <taxon>Micrococcales</taxon>
        <taxon>Microbacteriaceae</taxon>
        <taxon>Microbacterium</taxon>
    </lineage>
</organism>
<evidence type="ECO:0000256" key="3">
    <source>
        <dbReference type="ARBA" id="ARBA00022777"/>
    </source>
</evidence>
<evidence type="ECO:0000259" key="5">
    <source>
        <dbReference type="Pfam" id="PF00294"/>
    </source>
</evidence>
<dbReference type="InterPro" id="IPR029056">
    <property type="entry name" value="Ribokinase-like"/>
</dbReference>
<comment type="caution">
    <text evidence="6">The sequence shown here is derived from an EMBL/GenBank/DDBJ whole genome shotgun (WGS) entry which is preliminary data.</text>
</comment>
<sequence length="328" mass="32983">MISSGTGREPEAVLLGDLNIDLFLDIPALPRPGGDGVATHQRTGFGGSAANTAVVLQRLGIDVALLACIGDDDWGTAALSGISETGVDTRLVRRTVAEGTSLNVVAVTPDGERTMLAYRGASPLLDVDAVPERFGRHLHLSGYALLGDPQRAAAFVAARRARATGATVSLDVPVDPTACAEELLALLPLVDVLVIGAEEARALTGAGDERAALRALAARGPAVVAMKRGADGALLHADGTFTDLPAPRVDVVDSTGAGDSFGAGLVFALLRGADPGTACAFATACGAAAVAVRGAGASLPGRAEVGAVLGQSPEPQRAHLRALLGDSG</sequence>
<dbReference type="PROSITE" id="PS00583">
    <property type="entry name" value="PFKB_KINASES_1"/>
    <property type="match status" value="1"/>
</dbReference>
<accession>A0ABU0XGW0</accession>
<keyword evidence="7" id="KW-1185">Reference proteome</keyword>
<dbReference type="Proteomes" id="UP001230289">
    <property type="component" value="Unassembled WGS sequence"/>
</dbReference>
<proteinExistence type="inferred from homology"/>
<dbReference type="PROSITE" id="PS00584">
    <property type="entry name" value="PFKB_KINASES_2"/>
    <property type="match status" value="1"/>
</dbReference>
<keyword evidence="2 4" id="KW-0808">Transferase</keyword>
<dbReference type="Pfam" id="PF00294">
    <property type="entry name" value="PfkB"/>
    <property type="match status" value="1"/>
</dbReference>
<dbReference type="PRINTS" id="PR00990">
    <property type="entry name" value="RIBOKINASE"/>
</dbReference>
<feature type="domain" description="Carbohydrate kinase PfkB" evidence="5">
    <location>
        <begin position="12"/>
        <end position="300"/>
    </location>
</feature>
<name>A0ABU0XGW0_9MICO</name>
<dbReference type="InterPro" id="IPR002173">
    <property type="entry name" value="Carboh/pur_kinase_PfkB_CS"/>
</dbReference>
<protein>
    <submittedName>
        <fullName evidence="6">Carbohydrate kinase family protein</fullName>
    </submittedName>
</protein>
<evidence type="ECO:0000256" key="4">
    <source>
        <dbReference type="RuleBase" id="RU003704"/>
    </source>
</evidence>
<dbReference type="InterPro" id="IPR002139">
    <property type="entry name" value="Ribo/fructo_kinase"/>
</dbReference>
<evidence type="ECO:0000313" key="7">
    <source>
        <dbReference type="Proteomes" id="UP001230289"/>
    </source>
</evidence>
<dbReference type="PANTHER" id="PTHR10584:SF167">
    <property type="entry name" value="PFKB DOMAIN PROTEIN"/>
    <property type="match status" value="1"/>
</dbReference>